<keyword evidence="1" id="KW-0732">Signal</keyword>
<proteinExistence type="predicted"/>
<feature type="chain" id="PRO_5045340494" description="Lipoprotein" evidence="1">
    <location>
        <begin position="21"/>
        <end position="164"/>
    </location>
</feature>
<gene>
    <name evidence="2" type="ORF">ACFS2C_04265</name>
</gene>
<sequence>MRRLSLLLLLLIAGCGSSLGPGVAGQSCSAIGAPRGIGVDIARQASGRVAQSATIEACWDGRCRTYAVRLVPATTAGDPTCAGDICSARVRETGGRHGFAAIPDLPRQPVRVTLVVAGATGPDLVRRTVVVTPTPAYPNGPDCGAGGPVASLAVDATGAVGFRT</sequence>
<feature type="signal peptide" evidence="1">
    <location>
        <begin position="1"/>
        <end position="20"/>
    </location>
</feature>
<dbReference type="EMBL" id="JBHUOF010000004">
    <property type="protein sequence ID" value="MFD2798602.1"/>
    <property type="molecule type" value="Genomic_DNA"/>
</dbReference>
<reference evidence="3" key="1">
    <citation type="journal article" date="2019" name="Int. J. Syst. Evol. Microbiol.">
        <title>The Global Catalogue of Microorganisms (GCM) 10K type strain sequencing project: providing services to taxonomists for standard genome sequencing and annotation.</title>
        <authorList>
            <consortium name="The Broad Institute Genomics Platform"/>
            <consortium name="The Broad Institute Genome Sequencing Center for Infectious Disease"/>
            <person name="Wu L."/>
            <person name="Ma J."/>
        </authorList>
    </citation>
    <scope>NUCLEOTIDE SEQUENCE [LARGE SCALE GENOMIC DNA]</scope>
    <source>
        <strain evidence="3">IBRC-M 10906</strain>
    </source>
</reference>
<dbReference type="Proteomes" id="UP001597478">
    <property type="component" value="Unassembled WGS sequence"/>
</dbReference>
<comment type="caution">
    <text evidence="2">The sequence shown here is derived from an EMBL/GenBank/DDBJ whole genome shotgun (WGS) entry which is preliminary data.</text>
</comment>
<evidence type="ECO:0000313" key="2">
    <source>
        <dbReference type="EMBL" id="MFD2798602.1"/>
    </source>
</evidence>
<dbReference type="RefSeq" id="WP_377389592.1">
    <property type="nucleotide sequence ID" value="NZ_JBHSAN010000017.1"/>
</dbReference>
<evidence type="ECO:0000256" key="1">
    <source>
        <dbReference type="SAM" id="SignalP"/>
    </source>
</evidence>
<evidence type="ECO:0008006" key="4">
    <source>
        <dbReference type="Google" id="ProtNLM"/>
    </source>
</evidence>
<organism evidence="2 3">
    <name type="scientific">Prauserella oleivorans</name>
    <dbReference type="NCBI Taxonomy" id="1478153"/>
    <lineage>
        <taxon>Bacteria</taxon>
        <taxon>Bacillati</taxon>
        <taxon>Actinomycetota</taxon>
        <taxon>Actinomycetes</taxon>
        <taxon>Pseudonocardiales</taxon>
        <taxon>Pseudonocardiaceae</taxon>
        <taxon>Prauserella</taxon>
    </lineage>
</organism>
<accession>A0ABW5W483</accession>
<dbReference type="PROSITE" id="PS51257">
    <property type="entry name" value="PROKAR_LIPOPROTEIN"/>
    <property type="match status" value="1"/>
</dbReference>
<name>A0ABW5W483_9PSEU</name>
<evidence type="ECO:0000313" key="3">
    <source>
        <dbReference type="Proteomes" id="UP001597478"/>
    </source>
</evidence>
<keyword evidence="3" id="KW-1185">Reference proteome</keyword>
<protein>
    <recommendedName>
        <fullName evidence="4">Lipoprotein</fullName>
    </recommendedName>
</protein>